<dbReference type="PANTHER" id="PTHR47360:SF1">
    <property type="entry name" value="ENDOPEPTIDASE NLPC-RELATED"/>
    <property type="match status" value="1"/>
</dbReference>
<feature type="domain" description="NlpC/P60" evidence="7">
    <location>
        <begin position="62"/>
        <end position="183"/>
    </location>
</feature>
<evidence type="ECO:0000313" key="9">
    <source>
        <dbReference type="Proteomes" id="UP000317663"/>
    </source>
</evidence>
<keyword evidence="3 6" id="KW-0732">Signal</keyword>
<evidence type="ECO:0000256" key="6">
    <source>
        <dbReference type="SAM" id="SignalP"/>
    </source>
</evidence>
<evidence type="ECO:0000256" key="1">
    <source>
        <dbReference type="ARBA" id="ARBA00007074"/>
    </source>
</evidence>
<gene>
    <name evidence="8" type="ORF">EAH77_05795</name>
</gene>
<organism evidence="8 9">
    <name type="scientific">Ewingella americana</name>
    <dbReference type="NCBI Taxonomy" id="41202"/>
    <lineage>
        <taxon>Bacteria</taxon>
        <taxon>Pseudomonadati</taxon>
        <taxon>Pseudomonadota</taxon>
        <taxon>Gammaproteobacteria</taxon>
        <taxon>Enterobacterales</taxon>
        <taxon>Yersiniaceae</taxon>
        <taxon>Ewingella</taxon>
    </lineage>
</organism>
<dbReference type="InterPro" id="IPR052062">
    <property type="entry name" value="Murein_DD/LD_carboxypeptidase"/>
</dbReference>
<comment type="caution">
    <text evidence="8">The sequence shown here is derived from an EMBL/GenBank/DDBJ whole genome shotgun (WGS) entry which is preliminary data.</text>
</comment>
<evidence type="ECO:0000256" key="5">
    <source>
        <dbReference type="ARBA" id="ARBA00022807"/>
    </source>
</evidence>
<dbReference type="SUPFAM" id="SSF54001">
    <property type="entry name" value="Cysteine proteinases"/>
    <property type="match status" value="1"/>
</dbReference>
<feature type="chain" id="PRO_5021376910" evidence="6">
    <location>
        <begin position="26"/>
        <end position="186"/>
    </location>
</feature>
<dbReference type="InterPro" id="IPR038765">
    <property type="entry name" value="Papain-like_cys_pep_sf"/>
</dbReference>
<dbReference type="InterPro" id="IPR000064">
    <property type="entry name" value="NLP_P60_dom"/>
</dbReference>
<dbReference type="AlphaFoldDB" id="A0A502GQD2"/>
<keyword evidence="5" id="KW-0788">Thiol protease</keyword>
<sequence>MSRIKTFTCAILLLTPVFFSSNSFAFDIPKEFASFDLPSYSEPALFTPELSSIKPGQSGRAEAIKTALLVQYSNWKGTQYHWGGTTHAGVDCSSLMQQIFNDSMHKQLPRTTFQQIKNGEKVRKENLKPGDLVFFKTEPDIRHVGVYIGDHQFIHASKSHGVTISSLDDQYWINHYETARRLELMS</sequence>
<keyword evidence="9" id="KW-1185">Reference proteome</keyword>
<evidence type="ECO:0000259" key="7">
    <source>
        <dbReference type="PROSITE" id="PS51935"/>
    </source>
</evidence>
<keyword evidence="4 8" id="KW-0378">Hydrolase</keyword>
<evidence type="ECO:0000256" key="2">
    <source>
        <dbReference type="ARBA" id="ARBA00022670"/>
    </source>
</evidence>
<dbReference type="Gene3D" id="3.90.1720.10">
    <property type="entry name" value="endopeptidase domain like (from Nostoc punctiforme)"/>
    <property type="match status" value="1"/>
</dbReference>
<dbReference type="PANTHER" id="PTHR47360">
    <property type="entry name" value="MUREIN DD-ENDOPEPTIDASE MEPS/MUREIN LD-CARBOXYPEPTIDASE"/>
    <property type="match status" value="1"/>
</dbReference>
<dbReference type="PROSITE" id="PS51935">
    <property type="entry name" value="NLPC_P60"/>
    <property type="match status" value="1"/>
</dbReference>
<dbReference type="Pfam" id="PF00877">
    <property type="entry name" value="NLPC_P60"/>
    <property type="match status" value="1"/>
</dbReference>
<dbReference type="GO" id="GO:0008234">
    <property type="term" value="F:cysteine-type peptidase activity"/>
    <property type="evidence" value="ECO:0007669"/>
    <property type="project" value="UniProtKB-KW"/>
</dbReference>
<evidence type="ECO:0000256" key="4">
    <source>
        <dbReference type="ARBA" id="ARBA00022801"/>
    </source>
</evidence>
<feature type="signal peptide" evidence="6">
    <location>
        <begin position="1"/>
        <end position="25"/>
    </location>
</feature>
<dbReference type="GO" id="GO:0006508">
    <property type="term" value="P:proteolysis"/>
    <property type="evidence" value="ECO:0007669"/>
    <property type="project" value="UniProtKB-KW"/>
</dbReference>
<name>A0A502GQD2_9GAMM</name>
<keyword evidence="2" id="KW-0645">Protease</keyword>
<dbReference type="EMBL" id="RCZD01000002">
    <property type="protein sequence ID" value="TPG64329.1"/>
    <property type="molecule type" value="Genomic_DNA"/>
</dbReference>
<dbReference type="RefSeq" id="WP_140470836.1">
    <property type="nucleotide sequence ID" value="NZ_RCZD01000002.1"/>
</dbReference>
<protein>
    <submittedName>
        <fullName evidence="8">Glycoside hydrolase</fullName>
    </submittedName>
</protein>
<dbReference type="OrthoDB" id="9807055at2"/>
<reference evidence="8 9" key="1">
    <citation type="journal article" date="2019" name="Environ. Microbiol.">
        <title>Species interactions and distinct microbial communities in high Arctic permafrost affected cryosols are associated with the CH4 and CO2 gas fluxes.</title>
        <authorList>
            <person name="Altshuler I."/>
            <person name="Hamel J."/>
            <person name="Turney S."/>
            <person name="Magnuson E."/>
            <person name="Levesque R."/>
            <person name="Greer C."/>
            <person name="Whyte L.G."/>
        </authorList>
    </citation>
    <scope>NUCLEOTIDE SEQUENCE [LARGE SCALE GENOMIC DNA]</scope>
    <source>
        <strain evidence="8 9">E4</strain>
    </source>
</reference>
<evidence type="ECO:0000256" key="3">
    <source>
        <dbReference type="ARBA" id="ARBA00022729"/>
    </source>
</evidence>
<proteinExistence type="inferred from homology"/>
<dbReference type="Proteomes" id="UP000317663">
    <property type="component" value="Unassembled WGS sequence"/>
</dbReference>
<evidence type="ECO:0000313" key="8">
    <source>
        <dbReference type="EMBL" id="TPG64329.1"/>
    </source>
</evidence>
<accession>A0A502GQD2</accession>
<comment type="similarity">
    <text evidence="1">Belongs to the peptidase C40 family.</text>
</comment>